<organism evidence="2">
    <name type="scientific">uncultured spirochete</name>
    <dbReference type="NCBI Taxonomy" id="156406"/>
    <lineage>
        <taxon>Bacteria</taxon>
        <taxon>Pseudomonadati</taxon>
        <taxon>Spirochaetota</taxon>
        <taxon>Spirochaetia</taxon>
        <taxon>Spirochaetales</taxon>
        <taxon>environmental samples</taxon>
    </lineage>
</organism>
<keyword evidence="1" id="KW-0732">Signal</keyword>
<accession>A0A3P3XKN4</accession>
<gene>
    <name evidence="2" type="ORF">SPIROBIBN47_350067</name>
</gene>
<dbReference type="AlphaFoldDB" id="A0A3P3XKN4"/>
<feature type="chain" id="PRO_5018251255" description="Lipoprotein" evidence="1">
    <location>
        <begin position="26"/>
        <end position="178"/>
    </location>
</feature>
<dbReference type="PROSITE" id="PS51257">
    <property type="entry name" value="PROKAR_LIPOPROTEIN"/>
    <property type="match status" value="1"/>
</dbReference>
<reference evidence="2" key="1">
    <citation type="submission" date="2017-02" db="EMBL/GenBank/DDBJ databases">
        <authorList>
            <person name="Regsiter A."/>
            <person name="William W."/>
        </authorList>
    </citation>
    <scope>NUCLEOTIDE SEQUENCE</scope>
    <source>
        <strain evidence="2">Bib</strain>
    </source>
</reference>
<evidence type="ECO:0000313" key="2">
    <source>
        <dbReference type="EMBL" id="SLM14769.1"/>
    </source>
</evidence>
<dbReference type="EMBL" id="FWDM01000029">
    <property type="protein sequence ID" value="SLM14769.1"/>
    <property type="molecule type" value="Genomic_DNA"/>
</dbReference>
<sequence>MKRIMFTLAVLMAVIALTGCPIQHTQVYPAYSLPIKQNVSTTTNTAAIQVTATETANSYSKYTVTIKNLVADVGKKFVVAGASIGSTSSNIGDNWNVTASSVTDAGLVGTVDNTGTFSIVFYGKAPSWGNAADGAQFKICIYDDPSWNLVLGDAGGNNFYVAGSTGNDIELTIDPNKL</sequence>
<evidence type="ECO:0000256" key="1">
    <source>
        <dbReference type="SAM" id="SignalP"/>
    </source>
</evidence>
<protein>
    <recommendedName>
        <fullName evidence="3">Lipoprotein</fullName>
    </recommendedName>
</protein>
<proteinExistence type="predicted"/>
<name>A0A3P3XKN4_9SPIR</name>
<evidence type="ECO:0008006" key="3">
    <source>
        <dbReference type="Google" id="ProtNLM"/>
    </source>
</evidence>
<feature type="signal peptide" evidence="1">
    <location>
        <begin position="1"/>
        <end position="25"/>
    </location>
</feature>